<reference evidence="12" key="1">
    <citation type="journal article" date="2019" name="Int. J. Syst. Evol. Microbiol.">
        <title>The Global Catalogue of Microorganisms (GCM) 10K type strain sequencing project: providing services to taxonomists for standard genome sequencing and annotation.</title>
        <authorList>
            <consortium name="The Broad Institute Genomics Platform"/>
            <consortium name="The Broad Institute Genome Sequencing Center for Infectious Disease"/>
            <person name="Wu L."/>
            <person name="Ma J."/>
        </authorList>
    </citation>
    <scope>NUCLEOTIDE SEQUENCE [LARGE SCALE GENOMIC DNA]</scope>
    <source>
        <strain evidence="12">JCM 30742</strain>
    </source>
</reference>
<dbReference type="Pfam" id="PF02913">
    <property type="entry name" value="FAD-oxidase_C"/>
    <property type="match status" value="1"/>
</dbReference>
<dbReference type="Gene3D" id="1.10.1060.10">
    <property type="entry name" value="Alpha-helical ferredoxin"/>
    <property type="match status" value="1"/>
</dbReference>
<comment type="caution">
    <text evidence="11">The sequence shown here is derived from an EMBL/GenBank/DDBJ whole genome shotgun (WGS) entry which is preliminary data.</text>
</comment>
<feature type="domain" description="4Fe-4S ferredoxin-type" evidence="9">
    <location>
        <begin position="620"/>
        <end position="651"/>
    </location>
</feature>
<comment type="cofactor">
    <cofactor evidence="1">
        <name>FAD</name>
        <dbReference type="ChEBI" id="CHEBI:57692"/>
    </cofactor>
</comment>
<dbReference type="InterPro" id="IPR016169">
    <property type="entry name" value="FAD-bd_PCMH_sub2"/>
</dbReference>
<gene>
    <name evidence="11" type="ORF">GCM10023081_15840</name>
</gene>
<dbReference type="PROSITE" id="PS51387">
    <property type="entry name" value="FAD_PCMH"/>
    <property type="match status" value="1"/>
</dbReference>
<feature type="region of interest" description="Disordered" evidence="8">
    <location>
        <begin position="725"/>
        <end position="755"/>
    </location>
</feature>
<dbReference type="InterPro" id="IPR016167">
    <property type="entry name" value="FAD-bd_PCMH_sub1"/>
</dbReference>
<dbReference type="PANTHER" id="PTHR11748">
    <property type="entry name" value="D-LACTATE DEHYDROGENASE"/>
    <property type="match status" value="1"/>
</dbReference>
<dbReference type="SUPFAM" id="SSF46548">
    <property type="entry name" value="alpha-helical ferredoxin"/>
    <property type="match status" value="1"/>
</dbReference>
<evidence type="ECO:0000313" key="12">
    <source>
        <dbReference type="Proteomes" id="UP001500752"/>
    </source>
</evidence>
<protein>
    <submittedName>
        <fullName evidence="11">FAD-binding and (Fe-S)-binding domain-containing protein</fullName>
    </submittedName>
</protein>
<accession>A0ABP7C378</accession>
<dbReference type="InterPro" id="IPR006094">
    <property type="entry name" value="Oxid_FAD_bind_N"/>
</dbReference>
<sequence length="1006" mass="105434">MPSFTDLLAAAGLDADTSPRRLAEYSYDASNYRVPPAAVVFPRSAGDVLGVLDACRATGTPLTARGGGTGMAGSAIGSGVVLDFSRHLNALGAVDEDGGTVQAGAGAVLSRLTDHVERATGGRLTFAPDPSSRTRATVGGALGNDACGNHSVRHGRTSDHVAELDLVTADGFRLTAGRGFLRATDPDDAAAAARAARLAEELETLARENLAPLRTELERIPRQVSGYHLAALLPEHGFDVARALVGSEGTCAVVVGARMRLVEKPASALLVCLGYADVVDAARDVPEILTFNPAAVEGIDDAIVQTMRFRRGADSVTGLPNGKAWLYVDLDGEDPDQVRAQADALLGRLRAAGRLMDGRAVPDPAERASLWRVREDGAGLSSRLHTGGESWPGWEDSAVAPDRLADYLADFRLLLERHGLQGVMYGHFGAGCMHIRITYDLRSEAGRAVFRAFSRDAAELVVAHGGSLSGEHGDGRARSEFLPVMYSPRMLELFSRFRRIWDPTGLLNPGAPTDPPPIDADLALAGVPDRQWRTHFELHPRGAGQRVPTGHDPGSAPAGLDDWTHAVQGCIGVGRCRTDAGGFMCPSYRATRDEKDSTRGRARVLQEMVRGARTVEEGWRSPEVLESLDLCLSCKACSTDCPVGVDMATYKAEFLSHHYRGRLRPASHYSLGWLPRWLRLAGPIAPLVNAALATPLRKLAPLAGVTAARPLPDFAPASAWRKAVHDAGAQPARSGPPGAGPTATPGVGSPEAGAPALATDVEGSAADTAGAEETGVVLFVDTFTRGFRPEVAGAAARVLAAGGRVECAADACCGLTWITTGQLGTAKKKLAGAAAALDDGTQRPIVVVEPSCAAALRKDLPELVPTDQARRVAARVRSFAAHAGEMAAAGRLPEPAAALPGQVVLQTHCHEYATFGAGVQRKVLEAAGVAVREASGCCGVAGNFGFEAEHFGLSMQVAEQSFAPALRETGAEAPVLTDGFSCSRQAAQLDPGRPGRHLAQLLDPGP</sequence>
<keyword evidence="2" id="KW-0285">Flavoprotein</keyword>
<evidence type="ECO:0000256" key="6">
    <source>
        <dbReference type="ARBA" id="ARBA00023004"/>
    </source>
</evidence>
<feature type="compositionally biased region" description="Low complexity" evidence="8">
    <location>
        <begin position="727"/>
        <end position="750"/>
    </location>
</feature>
<dbReference type="Pfam" id="PF01565">
    <property type="entry name" value="FAD_binding_4"/>
    <property type="match status" value="1"/>
</dbReference>
<dbReference type="InterPro" id="IPR017900">
    <property type="entry name" value="4Fe4S_Fe_S_CS"/>
</dbReference>
<evidence type="ECO:0000313" key="11">
    <source>
        <dbReference type="EMBL" id="GAA3678406.1"/>
    </source>
</evidence>
<evidence type="ECO:0000256" key="4">
    <source>
        <dbReference type="ARBA" id="ARBA00022827"/>
    </source>
</evidence>
<dbReference type="Gene3D" id="3.30.70.2740">
    <property type="match status" value="1"/>
</dbReference>
<dbReference type="PROSITE" id="PS51379">
    <property type="entry name" value="4FE4S_FER_2"/>
    <property type="match status" value="1"/>
</dbReference>
<dbReference type="Pfam" id="PF02754">
    <property type="entry name" value="CCG"/>
    <property type="match status" value="2"/>
</dbReference>
<evidence type="ECO:0000256" key="3">
    <source>
        <dbReference type="ARBA" id="ARBA00022723"/>
    </source>
</evidence>
<dbReference type="Gene3D" id="3.30.465.10">
    <property type="match status" value="1"/>
</dbReference>
<dbReference type="InterPro" id="IPR017896">
    <property type="entry name" value="4Fe4S_Fe-S-bd"/>
</dbReference>
<dbReference type="Pfam" id="PF13183">
    <property type="entry name" value="Fer4_8"/>
    <property type="match status" value="1"/>
</dbReference>
<dbReference type="InterPro" id="IPR004113">
    <property type="entry name" value="FAD-bd_oxidored_4_C"/>
</dbReference>
<feature type="domain" description="FAD-binding PCMH-type" evidence="10">
    <location>
        <begin position="32"/>
        <end position="264"/>
    </location>
</feature>
<organism evidence="11 12">
    <name type="scientific">Arthrobacter ginkgonis</name>
    <dbReference type="NCBI Taxonomy" id="1630594"/>
    <lineage>
        <taxon>Bacteria</taxon>
        <taxon>Bacillati</taxon>
        <taxon>Actinomycetota</taxon>
        <taxon>Actinomycetes</taxon>
        <taxon>Micrococcales</taxon>
        <taxon>Micrococcaceae</taxon>
        <taxon>Arthrobacter</taxon>
    </lineage>
</organism>
<name>A0ABP7C378_9MICC</name>
<keyword evidence="5" id="KW-0560">Oxidoreductase</keyword>
<dbReference type="InterPro" id="IPR009051">
    <property type="entry name" value="Helical_ferredxn"/>
</dbReference>
<dbReference type="Proteomes" id="UP001500752">
    <property type="component" value="Unassembled WGS sequence"/>
</dbReference>
<dbReference type="RefSeq" id="WP_345149833.1">
    <property type="nucleotide sequence ID" value="NZ_BAABEO010000009.1"/>
</dbReference>
<evidence type="ECO:0000259" key="10">
    <source>
        <dbReference type="PROSITE" id="PS51387"/>
    </source>
</evidence>
<keyword evidence="4" id="KW-0274">FAD</keyword>
<evidence type="ECO:0000256" key="7">
    <source>
        <dbReference type="ARBA" id="ARBA00023014"/>
    </source>
</evidence>
<dbReference type="Gene3D" id="3.30.43.10">
    <property type="entry name" value="Uridine Diphospho-n-acetylenolpyruvylglucosamine Reductase, domain 2"/>
    <property type="match status" value="1"/>
</dbReference>
<dbReference type="Gene3D" id="3.30.70.2190">
    <property type="match status" value="1"/>
</dbReference>
<dbReference type="InterPro" id="IPR016166">
    <property type="entry name" value="FAD-bd_PCMH"/>
</dbReference>
<proteinExistence type="predicted"/>
<keyword evidence="7" id="KW-0411">Iron-sulfur</keyword>
<evidence type="ECO:0000256" key="8">
    <source>
        <dbReference type="SAM" id="MobiDB-lite"/>
    </source>
</evidence>
<evidence type="ECO:0000256" key="5">
    <source>
        <dbReference type="ARBA" id="ARBA00023002"/>
    </source>
</evidence>
<dbReference type="PROSITE" id="PS00198">
    <property type="entry name" value="4FE4S_FER_1"/>
    <property type="match status" value="1"/>
</dbReference>
<dbReference type="EMBL" id="BAABEO010000009">
    <property type="protein sequence ID" value="GAA3678406.1"/>
    <property type="molecule type" value="Genomic_DNA"/>
</dbReference>
<keyword evidence="6" id="KW-0408">Iron</keyword>
<dbReference type="InterPro" id="IPR036318">
    <property type="entry name" value="FAD-bd_PCMH-like_sf"/>
</dbReference>
<evidence type="ECO:0000256" key="1">
    <source>
        <dbReference type="ARBA" id="ARBA00001974"/>
    </source>
</evidence>
<keyword evidence="3" id="KW-0479">Metal-binding</keyword>
<feature type="region of interest" description="Disordered" evidence="8">
    <location>
        <begin position="986"/>
        <end position="1006"/>
    </location>
</feature>
<dbReference type="InterPro" id="IPR004017">
    <property type="entry name" value="Cys_rich_dom"/>
</dbReference>
<dbReference type="InterPro" id="IPR016164">
    <property type="entry name" value="FAD-linked_Oxase-like_C"/>
</dbReference>
<keyword evidence="12" id="KW-1185">Reference proteome</keyword>
<dbReference type="SUPFAM" id="SSF55103">
    <property type="entry name" value="FAD-linked oxidases, C-terminal domain"/>
    <property type="match status" value="1"/>
</dbReference>
<evidence type="ECO:0000256" key="2">
    <source>
        <dbReference type="ARBA" id="ARBA00022630"/>
    </source>
</evidence>
<dbReference type="PANTHER" id="PTHR11748:SF119">
    <property type="entry name" value="D-2-HYDROXYGLUTARATE DEHYDROGENASE"/>
    <property type="match status" value="1"/>
</dbReference>
<dbReference type="SUPFAM" id="SSF56176">
    <property type="entry name" value="FAD-binding/transporter-associated domain-like"/>
    <property type="match status" value="1"/>
</dbReference>
<evidence type="ECO:0000259" key="9">
    <source>
        <dbReference type="PROSITE" id="PS51379"/>
    </source>
</evidence>